<dbReference type="Pfam" id="PF01799">
    <property type="entry name" value="Fer2_2"/>
    <property type="match status" value="1"/>
</dbReference>
<dbReference type="Pfam" id="PF00941">
    <property type="entry name" value="FAD_binding_5"/>
    <property type="match status" value="1"/>
</dbReference>
<dbReference type="InterPro" id="IPR036683">
    <property type="entry name" value="CO_DH_flav_C_dom_sf"/>
</dbReference>
<evidence type="ECO:0000256" key="5">
    <source>
        <dbReference type="ARBA" id="ARBA00023002"/>
    </source>
</evidence>
<dbReference type="InterPro" id="IPR016169">
    <property type="entry name" value="FAD-bd_PCMH_sub2"/>
</dbReference>
<evidence type="ECO:0000256" key="6">
    <source>
        <dbReference type="ARBA" id="ARBA00023140"/>
    </source>
</evidence>
<dbReference type="InterPro" id="IPR008274">
    <property type="entry name" value="AldOxase/xan_DH_MoCoBD1"/>
</dbReference>
<dbReference type="SUPFAM" id="SSF56176">
    <property type="entry name" value="FAD-binding/transporter-associated domain-like"/>
    <property type="match status" value="1"/>
</dbReference>
<evidence type="ECO:0000313" key="8">
    <source>
        <dbReference type="EnsemblMetazoa" id="AALFPA23_020101.P29604"/>
    </source>
</evidence>
<dbReference type="Gene3D" id="3.30.465.10">
    <property type="match status" value="1"/>
</dbReference>
<dbReference type="Pfam" id="PF02738">
    <property type="entry name" value="MoCoBD_1"/>
    <property type="match status" value="1"/>
</dbReference>
<dbReference type="InterPro" id="IPR036884">
    <property type="entry name" value="2Fe-2S-bd_dom_sf"/>
</dbReference>
<dbReference type="GeneID" id="134284686"/>
<proteinExistence type="inferred from homology"/>
<dbReference type="SMART" id="SM01092">
    <property type="entry name" value="CO_deh_flav_C"/>
    <property type="match status" value="1"/>
</dbReference>
<accession>A0ABM1ZN58</accession>
<organism evidence="8 9">
    <name type="scientific">Aedes albopictus</name>
    <name type="common">Asian tiger mosquito</name>
    <name type="synonym">Stegomyia albopicta</name>
    <dbReference type="NCBI Taxonomy" id="7160"/>
    <lineage>
        <taxon>Eukaryota</taxon>
        <taxon>Metazoa</taxon>
        <taxon>Ecdysozoa</taxon>
        <taxon>Arthropoda</taxon>
        <taxon>Hexapoda</taxon>
        <taxon>Insecta</taxon>
        <taxon>Pterygota</taxon>
        <taxon>Neoptera</taxon>
        <taxon>Endopterygota</taxon>
        <taxon>Diptera</taxon>
        <taxon>Nematocera</taxon>
        <taxon>Culicoidea</taxon>
        <taxon>Culicidae</taxon>
        <taxon>Culicinae</taxon>
        <taxon>Aedini</taxon>
        <taxon>Aedes</taxon>
        <taxon>Stegomyia</taxon>
    </lineage>
</organism>
<dbReference type="InterPro" id="IPR036856">
    <property type="entry name" value="Ald_Oxase/Xan_DH_a/b_sf"/>
</dbReference>
<keyword evidence="6" id="KW-0576">Peroxisome</keyword>
<evidence type="ECO:0000313" key="9">
    <source>
        <dbReference type="Proteomes" id="UP000069940"/>
    </source>
</evidence>
<dbReference type="InterPro" id="IPR037165">
    <property type="entry name" value="AldOxase/xan_DH_Mopterin-bd_sf"/>
</dbReference>
<evidence type="ECO:0000259" key="7">
    <source>
        <dbReference type="PROSITE" id="PS51387"/>
    </source>
</evidence>
<evidence type="ECO:0000256" key="2">
    <source>
        <dbReference type="ARBA" id="ARBA00006849"/>
    </source>
</evidence>
<dbReference type="InterPro" id="IPR036318">
    <property type="entry name" value="FAD-bd_PCMH-like_sf"/>
</dbReference>
<protein>
    <recommendedName>
        <fullName evidence="7">FAD-binding PCMH-type domain-containing protein</fullName>
    </recommendedName>
</protein>
<dbReference type="Gene3D" id="3.30.365.10">
    <property type="entry name" value="Aldehyde oxidase/xanthine dehydrogenase, molybdopterin binding domain"/>
    <property type="match status" value="4"/>
</dbReference>
<dbReference type="InterPro" id="IPR005107">
    <property type="entry name" value="CO_DH_flav_C"/>
</dbReference>
<evidence type="ECO:0000256" key="3">
    <source>
        <dbReference type="ARBA" id="ARBA00011738"/>
    </source>
</evidence>
<dbReference type="EnsemblMetazoa" id="AALFPA23_020101.R29604">
    <property type="protein sequence ID" value="AALFPA23_020101.P29604"/>
    <property type="gene ID" value="AALFPA23_020101"/>
</dbReference>
<dbReference type="SUPFAM" id="SSF56003">
    <property type="entry name" value="Molybdenum cofactor-binding domain"/>
    <property type="match status" value="1"/>
</dbReference>
<comment type="subcellular location">
    <subcellularLocation>
        <location evidence="1">Peroxisome</location>
    </subcellularLocation>
</comment>
<dbReference type="InterPro" id="IPR016208">
    <property type="entry name" value="Ald_Oxase/xanthine_DH-like"/>
</dbReference>
<dbReference type="PANTHER" id="PTHR11908">
    <property type="entry name" value="XANTHINE DEHYDROGENASE"/>
    <property type="match status" value="1"/>
</dbReference>
<feature type="domain" description="FAD-binding PCMH-type" evidence="7">
    <location>
        <begin position="92"/>
        <end position="273"/>
    </location>
</feature>
<keyword evidence="4" id="KW-0500">Molybdenum</keyword>
<sequence length="1148" mass="127820">MVMNMYSLLQSKSGRVSMAEVENAFGGNICRCTGYRPILNAFKSLAHDAELGLKQKLACMDIEDICSKSNRTCLGKCPITKKIYDKKGIHMSFIENKEWHKIYNLNEVFMILEKIGSKPYMLIGGNTAHGVYRRSDKLQIFIDISSVDELRSHSLGSNLIVGANVSLTEFMSILSDAAAKNPSFLYCLELVNHIDLIANVPVRNTGTIAGNLCIKNQHNEFPSDLYLILETVGATLKITELNGNIMVVKPSEFIGLDMNKKLIMSIIMPPIEPANTAFKSFKIMQRAQNAHAYVNGAFLMKFKEDHTTIDTVTICYGGINPTFTHATATEHYLIGRNVFDETILHNALTILSNELQPNIVLPDASPEYRKSLAISLFYKFILIVASEKSIPIKPELISGAKLWERPLSSGLQQFETIPKNWPLTKDIPKLEGLAQTSGTSQFVNDIPAMPKELYACFVLASKVNARILEIDSTEALNIPGVIAFYTAKDIPGQNEVMPFKDICPEKEEIFCSDKVLYHGQPVGVIIAKTFELAKTASKRVLITYTDVQNPICTTIQKIIEHNQNDRIIEVDHGFEGPNYQQSTEGPLKVTGELDLGVQYHNYMETQSCICVPVENEMDIYPSTQWIDLIQIAISQMLNVSENRLNIHVRRLGGSYGGKASRSVVVACACALAAHLSKRPVRMVLSLEDNMAAIGKRYGCHSKYEVSFSSQGKIEKLYNKFIHDSGSSYNETPFYINNYYPNCYANDSYKIDAFNARTDIASNTWLRAPGSVEAIAMIETIMEHVAHKTGLDPLDVRMANMAQGSKMIELLPEFRTDVEYDNRKAEIDRFNRQNRWRKRGIAVVPMKYQMTYLGALHVIVSIYHGDGTVSIAHGGIEMGQGLNTKAVQVASHTLGIPMEMISIKPTNNLISPNAVCTQASYTSEAVGYAIKKACEMLLDRIRPIQMKIKDPSWTSVISQSYRENINLSATYMYKESELEPYIVWGLSCSEIEIDVLTGNLQIIRVDILEDTGESLSPGIDVGQIEGAFVMGLGYFLTEKLVYDQISGELLTNRSWNYKPPGAKDIPIDFRIRFLRNSPNPAGVLRSKTTGEPASVMSVVVLCAIRNALLSARQDAGIDADQLWVPLGAPTTPEDIHQLAGNTIAQYKLN</sequence>
<dbReference type="Pfam" id="PF03450">
    <property type="entry name" value="CO_deh_flav_C"/>
    <property type="match status" value="1"/>
</dbReference>
<dbReference type="Gene3D" id="3.90.1170.50">
    <property type="entry name" value="Aldehyde oxidase/xanthine dehydrogenase, a/b hammerhead"/>
    <property type="match status" value="1"/>
</dbReference>
<dbReference type="Proteomes" id="UP000069940">
    <property type="component" value="Unassembled WGS sequence"/>
</dbReference>
<keyword evidence="9" id="KW-1185">Reference proteome</keyword>
<reference evidence="9" key="1">
    <citation type="journal article" date="2015" name="Proc. Natl. Acad. Sci. U.S.A.">
        <title>Genome sequence of the Asian Tiger mosquito, Aedes albopictus, reveals insights into its biology, genetics, and evolution.</title>
        <authorList>
            <person name="Chen X.G."/>
            <person name="Jiang X."/>
            <person name="Gu J."/>
            <person name="Xu M."/>
            <person name="Wu Y."/>
            <person name="Deng Y."/>
            <person name="Zhang C."/>
            <person name="Bonizzoni M."/>
            <person name="Dermauw W."/>
            <person name="Vontas J."/>
            <person name="Armbruster P."/>
            <person name="Huang X."/>
            <person name="Yang Y."/>
            <person name="Zhang H."/>
            <person name="He W."/>
            <person name="Peng H."/>
            <person name="Liu Y."/>
            <person name="Wu K."/>
            <person name="Chen J."/>
            <person name="Lirakis M."/>
            <person name="Topalis P."/>
            <person name="Van Leeuwen T."/>
            <person name="Hall A.B."/>
            <person name="Jiang X."/>
            <person name="Thorpe C."/>
            <person name="Mueller R.L."/>
            <person name="Sun C."/>
            <person name="Waterhouse R.M."/>
            <person name="Yan G."/>
            <person name="Tu Z.J."/>
            <person name="Fang X."/>
            <person name="James A.A."/>
        </authorList>
    </citation>
    <scope>NUCLEOTIDE SEQUENCE [LARGE SCALE GENOMIC DNA]</scope>
    <source>
        <strain evidence="9">Foshan</strain>
    </source>
</reference>
<keyword evidence="5" id="KW-0560">Oxidoreductase</keyword>
<dbReference type="InterPro" id="IPR046867">
    <property type="entry name" value="AldOxase/xan_DH_MoCoBD2"/>
</dbReference>
<dbReference type="PROSITE" id="PS51387">
    <property type="entry name" value="FAD_PCMH"/>
    <property type="match status" value="1"/>
</dbReference>
<dbReference type="Gene3D" id="3.30.390.50">
    <property type="entry name" value="CO dehydrogenase flavoprotein, C-terminal domain"/>
    <property type="match status" value="1"/>
</dbReference>
<dbReference type="SUPFAM" id="SSF55447">
    <property type="entry name" value="CO dehydrogenase flavoprotein C-terminal domain-like"/>
    <property type="match status" value="1"/>
</dbReference>
<dbReference type="SUPFAM" id="SSF54665">
    <property type="entry name" value="CO dehydrogenase molybdoprotein N-domain-like"/>
    <property type="match status" value="1"/>
</dbReference>
<comment type="similarity">
    <text evidence="2">Belongs to the xanthine dehydrogenase family.</text>
</comment>
<dbReference type="PANTHER" id="PTHR11908:SF132">
    <property type="entry name" value="ALDEHYDE OXIDASE 1-RELATED"/>
    <property type="match status" value="1"/>
</dbReference>
<dbReference type="InterPro" id="IPR002346">
    <property type="entry name" value="Mopterin_DH_FAD-bd"/>
</dbReference>
<dbReference type="PIRSF" id="PIRSF000127">
    <property type="entry name" value="Xanthine_DH"/>
    <property type="match status" value="1"/>
</dbReference>
<evidence type="ECO:0000256" key="1">
    <source>
        <dbReference type="ARBA" id="ARBA00004275"/>
    </source>
</evidence>
<dbReference type="InterPro" id="IPR000674">
    <property type="entry name" value="Ald_Oxase/Xan_DH_a/b"/>
</dbReference>
<name>A0ABM1ZN58_AEDAL</name>
<dbReference type="Gene3D" id="1.10.150.120">
    <property type="entry name" value="[2Fe-2S]-binding domain"/>
    <property type="match status" value="1"/>
</dbReference>
<comment type="subunit">
    <text evidence="3">Homodimer.</text>
</comment>
<reference evidence="8" key="2">
    <citation type="submission" date="2025-05" db="UniProtKB">
        <authorList>
            <consortium name="EnsemblMetazoa"/>
        </authorList>
    </citation>
    <scope>IDENTIFICATION</scope>
    <source>
        <strain evidence="8">Foshan</strain>
    </source>
</reference>
<dbReference type="RefSeq" id="XP_062699756.1">
    <property type="nucleotide sequence ID" value="XM_062843772.1"/>
</dbReference>
<dbReference type="SMART" id="SM01008">
    <property type="entry name" value="Ald_Xan_dh_C"/>
    <property type="match status" value="1"/>
</dbReference>
<dbReference type="InterPro" id="IPR016166">
    <property type="entry name" value="FAD-bd_PCMH"/>
</dbReference>
<dbReference type="InterPro" id="IPR002888">
    <property type="entry name" value="2Fe-2S-bd"/>
</dbReference>
<dbReference type="Pfam" id="PF20256">
    <property type="entry name" value="MoCoBD_2"/>
    <property type="match status" value="1"/>
</dbReference>
<dbReference type="SUPFAM" id="SSF47741">
    <property type="entry name" value="CO dehydrogenase ISP C-domain like"/>
    <property type="match status" value="1"/>
</dbReference>
<dbReference type="Pfam" id="PF01315">
    <property type="entry name" value="Ald_Xan_dh_C"/>
    <property type="match status" value="1"/>
</dbReference>
<evidence type="ECO:0000256" key="4">
    <source>
        <dbReference type="ARBA" id="ARBA00022505"/>
    </source>
</evidence>